<evidence type="ECO:0000313" key="3">
    <source>
        <dbReference type="Proteomes" id="UP000274391"/>
    </source>
</evidence>
<dbReference type="InterPro" id="IPR046550">
    <property type="entry name" value="DUF6704"/>
</dbReference>
<dbReference type="EMBL" id="RQVS01000005">
    <property type="protein sequence ID" value="RRJ87269.1"/>
    <property type="molecule type" value="Genomic_DNA"/>
</dbReference>
<dbReference type="RefSeq" id="WP_124971148.1">
    <property type="nucleotide sequence ID" value="NZ_RQVS01000005.1"/>
</dbReference>
<sequence length="73" mass="7671">MSNQQAVVEHHEDEGHSVAGWVGVIVILIGFTLGAIGLFIDNAVLTWVGVGMVPAGAIIWPVLKAFGLGPKEH</sequence>
<dbReference type="Pfam" id="PF20447">
    <property type="entry name" value="DUF6704"/>
    <property type="match status" value="1"/>
</dbReference>
<accession>A0A3P3W0P9</accession>
<name>A0A3P3W0P9_9MICO</name>
<dbReference type="Proteomes" id="UP000274391">
    <property type="component" value="Unassembled WGS sequence"/>
</dbReference>
<evidence type="ECO:0000256" key="1">
    <source>
        <dbReference type="SAM" id="Phobius"/>
    </source>
</evidence>
<reference evidence="2 3" key="1">
    <citation type="submission" date="2018-11" db="EMBL/GenBank/DDBJ databases">
        <title>YIM 102482-1 draft genome.</title>
        <authorList>
            <person name="Li G."/>
            <person name="Jiang Y."/>
        </authorList>
    </citation>
    <scope>NUCLEOTIDE SEQUENCE [LARGE SCALE GENOMIC DNA]</scope>
    <source>
        <strain evidence="2 3">YIM 102482-1</strain>
    </source>
</reference>
<dbReference type="NCBIfam" id="NF041681">
    <property type="entry name" value="HGxxPAAW"/>
    <property type="match status" value="1"/>
</dbReference>
<protein>
    <submittedName>
        <fullName evidence="2">Uncharacterized protein</fullName>
    </submittedName>
</protein>
<keyword evidence="1" id="KW-1133">Transmembrane helix</keyword>
<organism evidence="2 3">
    <name type="scientific">Gulosibacter macacae</name>
    <dbReference type="NCBI Taxonomy" id="2488791"/>
    <lineage>
        <taxon>Bacteria</taxon>
        <taxon>Bacillati</taxon>
        <taxon>Actinomycetota</taxon>
        <taxon>Actinomycetes</taxon>
        <taxon>Micrococcales</taxon>
        <taxon>Microbacteriaceae</taxon>
        <taxon>Gulosibacter</taxon>
    </lineage>
</organism>
<dbReference type="AlphaFoldDB" id="A0A3P3W0P9"/>
<keyword evidence="3" id="KW-1185">Reference proteome</keyword>
<feature type="transmembrane region" description="Helical" evidence="1">
    <location>
        <begin position="18"/>
        <end position="39"/>
    </location>
</feature>
<comment type="caution">
    <text evidence="2">The sequence shown here is derived from an EMBL/GenBank/DDBJ whole genome shotgun (WGS) entry which is preliminary data.</text>
</comment>
<feature type="transmembrane region" description="Helical" evidence="1">
    <location>
        <begin position="44"/>
        <end position="63"/>
    </location>
</feature>
<keyword evidence="1" id="KW-0472">Membrane</keyword>
<evidence type="ECO:0000313" key="2">
    <source>
        <dbReference type="EMBL" id="RRJ87269.1"/>
    </source>
</evidence>
<gene>
    <name evidence="2" type="ORF">EG850_05535</name>
</gene>
<keyword evidence="1" id="KW-0812">Transmembrane</keyword>
<proteinExistence type="predicted"/>
<dbReference type="OrthoDB" id="5118605at2"/>